<accession>A0AAD4D1R6</accession>
<evidence type="ECO:0000313" key="6">
    <source>
        <dbReference type="EMBL" id="KAG0248546.1"/>
    </source>
</evidence>
<evidence type="ECO:0000313" key="7">
    <source>
        <dbReference type="Proteomes" id="UP001194580"/>
    </source>
</evidence>
<protein>
    <recommendedName>
        <fullName evidence="5">FAD-binding domain-containing protein</fullName>
    </recommendedName>
</protein>
<dbReference type="PANTHER" id="PTHR47356:SF2">
    <property type="entry name" value="FAD-BINDING DOMAIN-CONTAINING PROTEIN-RELATED"/>
    <property type="match status" value="1"/>
</dbReference>
<organism evidence="6 7">
    <name type="scientific">Linnemannia exigua</name>
    <dbReference type="NCBI Taxonomy" id="604196"/>
    <lineage>
        <taxon>Eukaryota</taxon>
        <taxon>Fungi</taxon>
        <taxon>Fungi incertae sedis</taxon>
        <taxon>Mucoromycota</taxon>
        <taxon>Mortierellomycotina</taxon>
        <taxon>Mortierellomycetes</taxon>
        <taxon>Mortierellales</taxon>
        <taxon>Mortierellaceae</taxon>
        <taxon>Linnemannia</taxon>
    </lineage>
</organism>
<dbReference type="PANTHER" id="PTHR47356">
    <property type="entry name" value="FAD-DEPENDENT MONOOXYGENASE ASQG-RELATED"/>
    <property type="match status" value="1"/>
</dbReference>
<keyword evidence="7" id="KW-1185">Reference proteome</keyword>
<dbReference type="InterPro" id="IPR050562">
    <property type="entry name" value="FAD_mOase_fung"/>
</dbReference>
<feature type="non-terminal residue" evidence="6">
    <location>
        <position position="180"/>
    </location>
</feature>
<dbReference type="SUPFAM" id="SSF51905">
    <property type="entry name" value="FAD/NAD(P)-binding domain"/>
    <property type="match status" value="1"/>
</dbReference>
<feature type="domain" description="FAD-binding" evidence="5">
    <location>
        <begin position="8"/>
        <end position="131"/>
    </location>
</feature>
<comment type="caution">
    <text evidence="6">The sequence shown here is derived from an EMBL/GenBank/DDBJ whole genome shotgun (WGS) entry which is preliminary data.</text>
</comment>
<dbReference type="Gene3D" id="3.50.50.60">
    <property type="entry name" value="FAD/NAD(P)-binding domain"/>
    <property type="match status" value="1"/>
</dbReference>
<evidence type="ECO:0000256" key="1">
    <source>
        <dbReference type="ARBA" id="ARBA00007992"/>
    </source>
</evidence>
<comment type="similarity">
    <text evidence="1">Belongs to the paxM FAD-dependent monooxygenase family.</text>
</comment>
<evidence type="ECO:0000256" key="2">
    <source>
        <dbReference type="ARBA" id="ARBA00022630"/>
    </source>
</evidence>
<reference evidence="6" key="1">
    <citation type="journal article" date="2020" name="Fungal Divers.">
        <title>Resolving the Mortierellaceae phylogeny through synthesis of multi-gene phylogenetics and phylogenomics.</title>
        <authorList>
            <person name="Vandepol N."/>
            <person name="Liber J."/>
            <person name="Desiro A."/>
            <person name="Na H."/>
            <person name="Kennedy M."/>
            <person name="Barry K."/>
            <person name="Grigoriev I.V."/>
            <person name="Miller A.N."/>
            <person name="O'Donnell K."/>
            <person name="Stajich J.E."/>
            <person name="Bonito G."/>
        </authorList>
    </citation>
    <scope>NUCLEOTIDE SEQUENCE</scope>
    <source>
        <strain evidence="6">NRRL 28262</strain>
    </source>
</reference>
<sequence>MVLGPNILPIFQQLGIYDELVSIGKYINQMHSFKESLEPMPDLDLSPALEFTGFGQYIVARPKLYDLILKQVPAQNIHFGHRVLNITEKDDKVTIHLSNGTTFEGDIIVGADGAYSAVRQRMYEQLKAKGELPKSDQEDLPFCCTSLVGQTKVLDPKDFPVVAESLSQYNTIHGKNKPYS</sequence>
<dbReference type="Proteomes" id="UP001194580">
    <property type="component" value="Unassembled WGS sequence"/>
</dbReference>
<dbReference type="EMBL" id="JAAAIL010004037">
    <property type="protein sequence ID" value="KAG0248546.1"/>
    <property type="molecule type" value="Genomic_DNA"/>
</dbReference>
<keyword evidence="4" id="KW-0560">Oxidoreductase</keyword>
<gene>
    <name evidence="6" type="ORF">BGZ95_008007</name>
</gene>
<evidence type="ECO:0000256" key="3">
    <source>
        <dbReference type="ARBA" id="ARBA00022827"/>
    </source>
</evidence>
<keyword evidence="3" id="KW-0274">FAD</keyword>
<evidence type="ECO:0000256" key="4">
    <source>
        <dbReference type="ARBA" id="ARBA00023002"/>
    </source>
</evidence>
<dbReference type="InterPro" id="IPR002938">
    <property type="entry name" value="FAD-bd"/>
</dbReference>
<proteinExistence type="inferred from homology"/>
<name>A0AAD4D1R6_9FUNG</name>
<dbReference type="GO" id="GO:0071949">
    <property type="term" value="F:FAD binding"/>
    <property type="evidence" value="ECO:0007669"/>
    <property type="project" value="InterPro"/>
</dbReference>
<dbReference type="GO" id="GO:0004497">
    <property type="term" value="F:monooxygenase activity"/>
    <property type="evidence" value="ECO:0007669"/>
    <property type="project" value="InterPro"/>
</dbReference>
<dbReference type="InterPro" id="IPR036188">
    <property type="entry name" value="FAD/NAD-bd_sf"/>
</dbReference>
<evidence type="ECO:0000259" key="5">
    <source>
        <dbReference type="Pfam" id="PF01494"/>
    </source>
</evidence>
<keyword evidence="2" id="KW-0285">Flavoprotein</keyword>
<dbReference type="Pfam" id="PF01494">
    <property type="entry name" value="FAD_binding_3"/>
    <property type="match status" value="1"/>
</dbReference>
<dbReference type="AlphaFoldDB" id="A0AAD4D1R6"/>